<protein>
    <recommendedName>
        <fullName evidence="2">Mitochondrial resolvase Ydc2 catalytic domain-containing protein</fullName>
    </recommendedName>
</protein>
<evidence type="ECO:0008006" key="2">
    <source>
        <dbReference type="Google" id="ProtNLM"/>
    </source>
</evidence>
<accession>A0A6C0JI97</accession>
<sequence length="247" mass="28872">MTKLLSFDVGIKNLAYCLVEFNNINDHKIVNWGIIDIMKDFTDNALNCSVSKNGKGCSSKAINYIKGDEKDIGFCNKKYCQSILNSVYNKKNIKKCKKVNTKTVSLLEISKSMIKNLNEIPELLNVDRVIIENQPVLKNPTMKSIQMILYSFFVMKGMVEKEKINDILMFNAGRKLEIYNGPEINYPENIKKDTYKCRKYESIEFTKYFLREDKNKLDFFNKHKKKDDLADSYLQCLTYYKKNYKNA</sequence>
<dbReference type="Gene3D" id="3.30.420.10">
    <property type="entry name" value="Ribonuclease H-like superfamily/Ribonuclease H"/>
    <property type="match status" value="1"/>
</dbReference>
<name>A0A6C0JI97_9ZZZZ</name>
<reference evidence="1" key="1">
    <citation type="journal article" date="2020" name="Nature">
        <title>Giant virus diversity and host interactions through global metagenomics.</title>
        <authorList>
            <person name="Schulz F."/>
            <person name="Roux S."/>
            <person name="Paez-Espino D."/>
            <person name="Jungbluth S."/>
            <person name="Walsh D.A."/>
            <person name="Denef V.J."/>
            <person name="McMahon K.D."/>
            <person name="Konstantinidis K.T."/>
            <person name="Eloe-Fadrosh E.A."/>
            <person name="Kyrpides N.C."/>
            <person name="Woyke T."/>
        </authorList>
    </citation>
    <scope>NUCLEOTIDE SEQUENCE</scope>
    <source>
        <strain evidence="1">GVMAG-M-3300026093-6</strain>
    </source>
</reference>
<dbReference type="EMBL" id="MN740375">
    <property type="protein sequence ID" value="QHU03354.1"/>
    <property type="molecule type" value="Genomic_DNA"/>
</dbReference>
<dbReference type="GO" id="GO:0003676">
    <property type="term" value="F:nucleic acid binding"/>
    <property type="evidence" value="ECO:0007669"/>
    <property type="project" value="InterPro"/>
</dbReference>
<dbReference type="InterPro" id="IPR012337">
    <property type="entry name" value="RNaseH-like_sf"/>
</dbReference>
<organism evidence="1">
    <name type="scientific">viral metagenome</name>
    <dbReference type="NCBI Taxonomy" id="1070528"/>
    <lineage>
        <taxon>unclassified sequences</taxon>
        <taxon>metagenomes</taxon>
        <taxon>organismal metagenomes</taxon>
    </lineage>
</organism>
<dbReference type="SUPFAM" id="SSF53098">
    <property type="entry name" value="Ribonuclease H-like"/>
    <property type="match status" value="2"/>
</dbReference>
<dbReference type="AlphaFoldDB" id="A0A6C0JI97"/>
<proteinExistence type="predicted"/>
<dbReference type="InterPro" id="IPR036397">
    <property type="entry name" value="RNaseH_sf"/>
</dbReference>
<evidence type="ECO:0000313" key="1">
    <source>
        <dbReference type="EMBL" id="QHU03354.1"/>
    </source>
</evidence>